<feature type="signal peptide" evidence="1">
    <location>
        <begin position="1"/>
        <end position="22"/>
    </location>
</feature>
<dbReference type="Proteomes" id="UP000250043">
    <property type="component" value="Unassembled WGS sequence"/>
</dbReference>
<keyword evidence="3" id="KW-1185">Reference proteome</keyword>
<keyword evidence="1" id="KW-0732">Signal</keyword>
<evidence type="ECO:0000313" key="2">
    <source>
        <dbReference type="EMBL" id="OCH85995.1"/>
    </source>
</evidence>
<feature type="chain" id="PRO_5034014809" evidence="1">
    <location>
        <begin position="23"/>
        <end position="562"/>
    </location>
</feature>
<gene>
    <name evidence="2" type="ORF">OBBRIDRAFT_807097</name>
</gene>
<accession>A0A8E2AV89</accession>
<name>A0A8E2AV89_9APHY</name>
<organism evidence="2 3">
    <name type="scientific">Obba rivulosa</name>
    <dbReference type="NCBI Taxonomy" id="1052685"/>
    <lineage>
        <taxon>Eukaryota</taxon>
        <taxon>Fungi</taxon>
        <taxon>Dikarya</taxon>
        <taxon>Basidiomycota</taxon>
        <taxon>Agaricomycotina</taxon>
        <taxon>Agaricomycetes</taxon>
        <taxon>Polyporales</taxon>
        <taxon>Gelatoporiaceae</taxon>
        <taxon>Obba</taxon>
    </lineage>
</organism>
<reference evidence="2 3" key="1">
    <citation type="submission" date="2016-07" db="EMBL/GenBank/DDBJ databases">
        <title>Draft genome of the white-rot fungus Obba rivulosa 3A-2.</title>
        <authorList>
            <consortium name="DOE Joint Genome Institute"/>
            <person name="Miettinen O."/>
            <person name="Riley R."/>
            <person name="Acob R."/>
            <person name="Barry K."/>
            <person name="Cullen D."/>
            <person name="De Vries R."/>
            <person name="Hainaut M."/>
            <person name="Hatakka A."/>
            <person name="Henrissat B."/>
            <person name="Hilden K."/>
            <person name="Kuo R."/>
            <person name="Labutti K."/>
            <person name="Lipzen A."/>
            <person name="Makela M.R."/>
            <person name="Sandor L."/>
            <person name="Spatafora J.W."/>
            <person name="Grigoriev I.V."/>
            <person name="Hibbett D.S."/>
        </authorList>
    </citation>
    <scope>NUCLEOTIDE SEQUENCE [LARGE SCALE GENOMIC DNA]</scope>
    <source>
        <strain evidence="2 3">3A-2</strain>
    </source>
</reference>
<protein>
    <submittedName>
        <fullName evidence="2">Uncharacterized protein</fullName>
    </submittedName>
</protein>
<proteinExistence type="predicted"/>
<evidence type="ECO:0000313" key="3">
    <source>
        <dbReference type="Proteomes" id="UP000250043"/>
    </source>
</evidence>
<evidence type="ECO:0000256" key="1">
    <source>
        <dbReference type="SAM" id="SignalP"/>
    </source>
</evidence>
<dbReference type="EMBL" id="KV722550">
    <property type="protein sequence ID" value="OCH85995.1"/>
    <property type="molecule type" value="Genomic_DNA"/>
</dbReference>
<dbReference type="AlphaFoldDB" id="A0A8E2AV89"/>
<sequence>MPFLLLLSLLLLGLFKCNQRRAWQVNPIFTSPTQDHVESPECIPYSYPPVPSTSSLPRPKPIRPRTPPPLYETHPFSEEVCIVFPFGLNEDAASLVSQDLIKVRISEELEIAEIAEEITGISGVRREPGAANCKSPSPQGRVVRPNPKQYGLWGSIVFRSGVVAGHGLSFDTTESKPKECEKLRSDASLDFESSEVELEDDANSVNITESFTRKYKVAEMPAYLGESAATIAEDFGATKFMHCLDDYMLKQLSSPHSYATPQHYTSLSDSVKMQVPSVPQVTLSLRSATDAIHASPGDAAQDLRLATQAKFSTVLVRDSALQGNLVIRSTATPLSGLQVAQVVHSEQSSAPYMAANQEAIHALKDLIHLLEKQLVEEESKMNNSLPLSSATANLDTVPSTAAAAQLALIQTQDIANSDSEEDLSRNSKCRVQAAAVLTLAVFWEFLVGYSMIQNWQSQIDALMLLLEKKSEDGTAENIPYTTTGRHAGRCSAHEWSAEDRERGGSYDKLLVRHGLIERFALVPNLKHAKRCQNGLRRKYRERENFEIPCLSTVTTAGRALQL</sequence>